<dbReference type="InterPro" id="IPR036188">
    <property type="entry name" value="FAD/NAD-bd_sf"/>
</dbReference>
<comment type="caution">
    <text evidence="1">The sequence shown here is derived from an EMBL/GenBank/DDBJ whole genome shotgun (WGS) entry which is preliminary data.</text>
</comment>
<accession>A0A150T972</accession>
<organism evidence="1 2">
    <name type="scientific">Sorangium cellulosum</name>
    <name type="common">Polyangium cellulosum</name>
    <dbReference type="NCBI Taxonomy" id="56"/>
    <lineage>
        <taxon>Bacteria</taxon>
        <taxon>Pseudomonadati</taxon>
        <taxon>Myxococcota</taxon>
        <taxon>Polyangia</taxon>
        <taxon>Polyangiales</taxon>
        <taxon>Polyangiaceae</taxon>
        <taxon>Sorangium</taxon>
    </lineage>
</organism>
<dbReference type="Gene3D" id="3.50.50.60">
    <property type="entry name" value="FAD/NAD(P)-binding domain"/>
    <property type="match status" value="1"/>
</dbReference>
<proteinExistence type="predicted"/>
<name>A0A150T972_SORCE</name>
<gene>
    <name evidence="1" type="ORF">BE18_00245</name>
</gene>
<dbReference type="Proteomes" id="UP000075515">
    <property type="component" value="Unassembled WGS sequence"/>
</dbReference>
<dbReference type="EMBL" id="JEMC01000904">
    <property type="protein sequence ID" value="KYG01211.1"/>
    <property type="molecule type" value="Genomic_DNA"/>
</dbReference>
<reference evidence="1 2" key="1">
    <citation type="submission" date="2014-02" db="EMBL/GenBank/DDBJ databases">
        <title>The small core and large imbalanced accessory genome model reveals a collaborative survival strategy of Sorangium cellulosum strains in nature.</title>
        <authorList>
            <person name="Han K."/>
            <person name="Peng R."/>
            <person name="Blom J."/>
            <person name="Li Y.-Z."/>
        </authorList>
    </citation>
    <scope>NUCLEOTIDE SEQUENCE [LARGE SCALE GENOMIC DNA]</scope>
    <source>
        <strain evidence="1 2">So0149</strain>
    </source>
</reference>
<evidence type="ECO:0008006" key="3">
    <source>
        <dbReference type="Google" id="ProtNLM"/>
    </source>
</evidence>
<dbReference type="AlphaFoldDB" id="A0A150T972"/>
<protein>
    <recommendedName>
        <fullName evidence="3">FAD/NAD(P)-binding domain-containing protein</fullName>
    </recommendedName>
</protein>
<feature type="non-terminal residue" evidence="1">
    <location>
        <position position="1"/>
    </location>
</feature>
<evidence type="ECO:0000313" key="1">
    <source>
        <dbReference type="EMBL" id="KYG01211.1"/>
    </source>
</evidence>
<evidence type="ECO:0000313" key="2">
    <source>
        <dbReference type="Proteomes" id="UP000075515"/>
    </source>
</evidence>
<dbReference type="SUPFAM" id="SSF51905">
    <property type="entry name" value="FAD/NAD(P)-binding domain"/>
    <property type="match status" value="1"/>
</dbReference>
<sequence length="68" mass="6798">LDARGRVVVDPATHRTGNPKVYSGGDCVNGGKEVVNAVAEAKIAARAMHEAMMTRAGGAAPGPAPQGS</sequence>